<dbReference type="AlphaFoldDB" id="A0A543ASH7"/>
<keyword evidence="2" id="KW-0812">Transmembrane</keyword>
<dbReference type="InParanoid" id="A0A543ASH7"/>
<dbReference type="RefSeq" id="WP_142035369.1">
    <property type="nucleotide sequence ID" value="NZ_JBHTGS010000001.1"/>
</dbReference>
<keyword evidence="2" id="KW-1133">Transmembrane helix</keyword>
<feature type="transmembrane region" description="Helical" evidence="2">
    <location>
        <begin position="33"/>
        <end position="51"/>
    </location>
</feature>
<organism evidence="3 4">
    <name type="scientific">Stackebrandtia endophytica</name>
    <dbReference type="NCBI Taxonomy" id="1496996"/>
    <lineage>
        <taxon>Bacteria</taxon>
        <taxon>Bacillati</taxon>
        <taxon>Actinomycetota</taxon>
        <taxon>Actinomycetes</taxon>
        <taxon>Glycomycetales</taxon>
        <taxon>Glycomycetaceae</taxon>
        <taxon>Stackebrandtia</taxon>
    </lineage>
</organism>
<protein>
    <submittedName>
        <fullName evidence="3">Uncharacterized protein</fullName>
    </submittedName>
</protein>
<evidence type="ECO:0000256" key="2">
    <source>
        <dbReference type="SAM" id="Phobius"/>
    </source>
</evidence>
<feature type="transmembrane region" description="Helical" evidence="2">
    <location>
        <begin position="57"/>
        <end position="74"/>
    </location>
</feature>
<name>A0A543ASH7_9ACTN</name>
<sequence>MSSEPNPDQPTDPDRPEHTPDGPERLLRWLERLPKVAVFLSVLVITVAILMTPGKAGAVLTLVLAGASGYLVYATWPRHTARASRLARVVVVLALLTLGVGKLFL</sequence>
<dbReference type="Proteomes" id="UP000317043">
    <property type="component" value="Unassembled WGS sequence"/>
</dbReference>
<feature type="region of interest" description="Disordered" evidence="1">
    <location>
        <begin position="1"/>
        <end position="23"/>
    </location>
</feature>
<proteinExistence type="predicted"/>
<feature type="compositionally biased region" description="Basic and acidic residues" evidence="1">
    <location>
        <begin position="12"/>
        <end position="23"/>
    </location>
</feature>
<comment type="caution">
    <text evidence="3">The sequence shown here is derived from an EMBL/GenBank/DDBJ whole genome shotgun (WGS) entry which is preliminary data.</text>
</comment>
<dbReference type="InterPro" id="IPR046549">
    <property type="entry name" value="DUF6703"/>
</dbReference>
<feature type="transmembrane region" description="Helical" evidence="2">
    <location>
        <begin position="86"/>
        <end position="104"/>
    </location>
</feature>
<gene>
    <name evidence="3" type="ORF">FB566_0970</name>
</gene>
<keyword evidence="4" id="KW-1185">Reference proteome</keyword>
<dbReference type="EMBL" id="VFOW01000001">
    <property type="protein sequence ID" value="TQL75465.1"/>
    <property type="molecule type" value="Genomic_DNA"/>
</dbReference>
<evidence type="ECO:0000313" key="3">
    <source>
        <dbReference type="EMBL" id="TQL75465.1"/>
    </source>
</evidence>
<keyword evidence="2" id="KW-0472">Membrane</keyword>
<reference evidence="3 4" key="1">
    <citation type="submission" date="2019-06" db="EMBL/GenBank/DDBJ databases">
        <title>Sequencing the genomes of 1000 actinobacteria strains.</title>
        <authorList>
            <person name="Klenk H.-P."/>
        </authorList>
    </citation>
    <scope>NUCLEOTIDE SEQUENCE [LARGE SCALE GENOMIC DNA]</scope>
    <source>
        <strain evidence="3 4">DSM 45928</strain>
    </source>
</reference>
<accession>A0A543ASH7</accession>
<dbReference type="Pfam" id="PF20444">
    <property type="entry name" value="DUF6703"/>
    <property type="match status" value="1"/>
</dbReference>
<evidence type="ECO:0000313" key="4">
    <source>
        <dbReference type="Proteomes" id="UP000317043"/>
    </source>
</evidence>
<evidence type="ECO:0000256" key="1">
    <source>
        <dbReference type="SAM" id="MobiDB-lite"/>
    </source>
</evidence>